<feature type="domain" description="ABC-2 type transporter transmembrane" evidence="7">
    <location>
        <begin position="22"/>
        <end position="162"/>
    </location>
</feature>
<accession>A0A7W0HSR3</accession>
<dbReference type="GO" id="GO:0140359">
    <property type="term" value="F:ABC-type transporter activity"/>
    <property type="evidence" value="ECO:0007669"/>
    <property type="project" value="InterPro"/>
</dbReference>
<feature type="coiled-coil region" evidence="5">
    <location>
        <begin position="349"/>
        <end position="376"/>
    </location>
</feature>
<dbReference type="RefSeq" id="WP_181612999.1">
    <property type="nucleotide sequence ID" value="NZ_BAABAM010000005.1"/>
</dbReference>
<evidence type="ECO:0000313" key="8">
    <source>
        <dbReference type="EMBL" id="MBA2894294.1"/>
    </source>
</evidence>
<evidence type="ECO:0000256" key="5">
    <source>
        <dbReference type="SAM" id="Coils"/>
    </source>
</evidence>
<organism evidence="8 9">
    <name type="scientific">Nonomuraea soli</name>
    <dbReference type="NCBI Taxonomy" id="1032476"/>
    <lineage>
        <taxon>Bacteria</taxon>
        <taxon>Bacillati</taxon>
        <taxon>Actinomycetota</taxon>
        <taxon>Actinomycetes</taxon>
        <taxon>Streptosporangiales</taxon>
        <taxon>Streptosporangiaceae</taxon>
        <taxon>Nonomuraea</taxon>
    </lineage>
</organism>
<dbReference type="InterPro" id="IPR013525">
    <property type="entry name" value="ABC2_TM"/>
</dbReference>
<dbReference type="PANTHER" id="PTHR43077">
    <property type="entry name" value="TRANSPORT PERMEASE YVFS-RELATED"/>
    <property type="match status" value="1"/>
</dbReference>
<dbReference type="PANTHER" id="PTHR43077:SF5">
    <property type="entry name" value="PHAGE INFECTION PROTEIN"/>
    <property type="match status" value="1"/>
</dbReference>
<gene>
    <name evidence="8" type="ORF">HNR30_005655</name>
</gene>
<dbReference type="AlphaFoldDB" id="A0A7W0HSR3"/>
<dbReference type="InterPro" id="IPR017500">
    <property type="entry name" value="Phage_infect_YhgE_N"/>
</dbReference>
<comment type="subcellular location">
    <subcellularLocation>
        <location evidence="1">Membrane</location>
        <topology evidence="1">Multi-pass membrane protein</topology>
    </subcellularLocation>
</comment>
<dbReference type="Proteomes" id="UP000530928">
    <property type="component" value="Unassembled WGS sequence"/>
</dbReference>
<proteinExistence type="predicted"/>
<dbReference type="NCBIfam" id="TIGR03057">
    <property type="entry name" value="xxxLxxG_by_4"/>
    <property type="match status" value="1"/>
</dbReference>
<keyword evidence="4 6" id="KW-0472">Membrane</keyword>
<keyword evidence="3 6" id="KW-1133">Transmembrane helix</keyword>
<evidence type="ECO:0000256" key="3">
    <source>
        <dbReference type="ARBA" id="ARBA00022989"/>
    </source>
</evidence>
<dbReference type="Gene3D" id="3.40.1710.10">
    <property type="entry name" value="abc type-2 transporter like domain"/>
    <property type="match status" value="1"/>
</dbReference>
<protein>
    <submittedName>
        <fullName evidence="8">Putative membrane protein</fullName>
    </submittedName>
</protein>
<evidence type="ECO:0000256" key="1">
    <source>
        <dbReference type="ARBA" id="ARBA00004141"/>
    </source>
</evidence>
<sequence>MRVLDLALFELRRFRKPLQRAGLAFLLIVPLLYGATYLWANWDPYGKADQIPVAVVNEDVPVTVKGKQVHAGQDFVDELKDDPQFQWHYVSAAEAQRGQREGRYFLIITVPADFSAKVSSAANGTAERATMTIQADDGNNYVVGTMAKVAQSELHEKVNAAAVEAYFDAAFEGLDKAEEGLDELEKGARELDRGAASADEGGRELVQGVEKIKAGTAALAPGAAAVSAGVDKLNRIAQPLAELAMRELPIVADRANRIAQLAAKITGIGAAGAREIARIARAVADILYRLCDRISVWIAEEKKRLLGLPLNPDASDDFLFTPAMSPLVHDLLDFAELLAMEAARIARLAGALDNEVSHVAREIAALKREVPALQRRIARGARDIQKLDDGARLVAKGAKALDSGVGTLLGGAEQLSSGLGQLKDGTGKLVDGIEEGRGELPTLDSSSSSTLADPVDVRLTNVHAADSYGRGLAPFFIPISLWVFGVVAFLMLHPVGSRALASGAGALTVALSAWLPVAMVGQAAALLLYGVVDLGLGLDPVNVPGTIGLMALGMATFATLIQLLRVAIGGAGAAVALVLLILQLVASGGLFPVPTLPGPLVALHPLLPMSYLISALRVTISGGNPDITWHSVAVLAGFFLTALALIVVMVSRQRVWNMERFKPTLEL</sequence>
<dbReference type="InterPro" id="IPR023908">
    <property type="entry name" value="xxxLxxG_rpt"/>
</dbReference>
<feature type="domain" description="ABC-2 type transporter transmembrane" evidence="7">
    <location>
        <begin position="452"/>
        <end position="647"/>
    </location>
</feature>
<dbReference type="NCBIfam" id="TIGR03062">
    <property type="entry name" value="pip_yhgE_Cterm"/>
    <property type="match status" value="1"/>
</dbReference>
<feature type="transmembrane region" description="Helical" evidence="6">
    <location>
        <begin position="571"/>
        <end position="591"/>
    </location>
</feature>
<keyword evidence="9" id="KW-1185">Reference proteome</keyword>
<evidence type="ECO:0000313" key="9">
    <source>
        <dbReference type="Proteomes" id="UP000530928"/>
    </source>
</evidence>
<feature type="transmembrane region" description="Helical" evidence="6">
    <location>
        <begin position="543"/>
        <end position="564"/>
    </location>
</feature>
<evidence type="ECO:0000256" key="2">
    <source>
        <dbReference type="ARBA" id="ARBA00022692"/>
    </source>
</evidence>
<evidence type="ECO:0000256" key="4">
    <source>
        <dbReference type="ARBA" id="ARBA00023136"/>
    </source>
</evidence>
<comment type="caution">
    <text evidence="8">The sequence shown here is derived from an EMBL/GenBank/DDBJ whole genome shotgun (WGS) entry which is preliminary data.</text>
</comment>
<dbReference type="InterPro" id="IPR017501">
    <property type="entry name" value="Phage_infect_YhgE_C"/>
</dbReference>
<feature type="transmembrane region" description="Helical" evidence="6">
    <location>
        <begin position="504"/>
        <end position="531"/>
    </location>
</feature>
<feature type="transmembrane region" description="Helical" evidence="6">
    <location>
        <begin position="472"/>
        <end position="492"/>
    </location>
</feature>
<name>A0A7W0HSR3_9ACTN</name>
<reference evidence="8 9" key="1">
    <citation type="submission" date="2020-07" db="EMBL/GenBank/DDBJ databases">
        <title>Genomic Encyclopedia of Type Strains, Phase IV (KMG-IV): sequencing the most valuable type-strain genomes for metagenomic binning, comparative biology and taxonomic classification.</title>
        <authorList>
            <person name="Goeker M."/>
        </authorList>
    </citation>
    <scope>NUCLEOTIDE SEQUENCE [LARGE SCALE GENOMIC DNA]</scope>
    <source>
        <strain evidence="8 9">DSM 45533</strain>
    </source>
</reference>
<dbReference type="EMBL" id="JACDUR010000005">
    <property type="protein sequence ID" value="MBA2894294.1"/>
    <property type="molecule type" value="Genomic_DNA"/>
</dbReference>
<dbReference type="GO" id="GO:0016020">
    <property type="term" value="C:membrane"/>
    <property type="evidence" value="ECO:0007669"/>
    <property type="project" value="UniProtKB-SubCell"/>
</dbReference>
<evidence type="ECO:0000256" key="6">
    <source>
        <dbReference type="SAM" id="Phobius"/>
    </source>
</evidence>
<dbReference type="NCBIfam" id="TIGR03061">
    <property type="entry name" value="pip_yhgE_Nterm"/>
    <property type="match status" value="1"/>
</dbReference>
<dbReference type="Pfam" id="PF12698">
    <property type="entry name" value="ABC2_membrane_3"/>
    <property type="match status" value="2"/>
</dbReference>
<feature type="transmembrane region" description="Helical" evidence="6">
    <location>
        <begin position="627"/>
        <end position="650"/>
    </location>
</feature>
<evidence type="ECO:0000259" key="7">
    <source>
        <dbReference type="Pfam" id="PF12698"/>
    </source>
</evidence>
<dbReference type="InterPro" id="IPR051328">
    <property type="entry name" value="T7SS_ABC-Transporter"/>
</dbReference>
<feature type="transmembrane region" description="Helical" evidence="6">
    <location>
        <begin position="21"/>
        <end position="40"/>
    </location>
</feature>
<keyword evidence="2 6" id="KW-0812">Transmembrane</keyword>
<keyword evidence="5" id="KW-0175">Coiled coil</keyword>